<evidence type="ECO:0000259" key="2">
    <source>
        <dbReference type="Pfam" id="PF00266"/>
    </source>
</evidence>
<proteinExistence type="predicted"/>
<dbReference type="Pfam" id="PF00266">
    <property type="entry name" value="Aminotran_5"/>
    <property type="match status" value="1"/>
</dbReference>
<protein>
    <submittedName>
        <fullName evidence="3">Aminotransferase class V-fold PLP-dependent enzyme</fullName>
    </submittedName>
</protein>
<dbReference type="InterPro" id="IPR015424">
    <property type="entry name" value="PyrdxlP-dep_Trfase"/>
</dbReference>
<dbReference type="PANTHER" id="PTHR43586">
    <property type="entry name" value="CYSTEINE DESULFURASE"/>
    <property type="match status" value="1"/>
</dbReference>
<keyword evidence="3" id="KW-0808">Transferase</keyword>
<gene>
    <name evidence="3" type="ORF">V8G58_10295</name>
</gene>
<keyword evidence="3" id="KW-0032">Aminotransferase</keyword>
<dbReference type="InterPro" id="IPR015422">
    <property type="entry name" value="PyrdxlP-dep_Trfase_small"/>
</dbReference>
<dbReference type="InterPro" id="IPR000192">
    <property type="entry name" value="Aminotrans_V_dom"/>
</dbReference>
<dbReference type="Proteomes" id="UP001610100">
    <property type="component" value="Unassembled WGS sequence"/>
</dbReference>
<feature type="domain" description="Aminotransferase class V" evidence="2">
    <location>
        <begin position="40"/>
        <end position="447"/>
    </location>
</feature>
<sequence length="497" mass="55900">MGKRSVIASEDLEMYFKPFRDQIIGINQTFESPYGEQKIIYADWTASGRLYEPIEEKISKIIGPYVANTHTETSVTGSTMTRAYHEARNIIKRHVNASKDDVLLTVGTGMTGAINKFQRILGLKISENLKDHTTVPKEKRPIIFVSHMEHHSNQTSWLETIADVAVIPSGNDGLPSLKSLEELLEKNSDRPIKIAAITGCSNVTGIQTNYHNIARLMHQNNGLCFVDFACSAPYVNIDMHLEHPDDYLDAITFSPHKFLGGPGASGVLIFNKKLYKNLVPDNPGGGTVRYTNPWGDHDYIDDIETREDGGTPGFLQAIRIALAIQLKETMGVDKILAREHELNEIVFSRLSQIKNLTILAPEHTERLGVFSFFIEHAHYNLVVKLLNDRFGIQTRGGCSCAGTYGHYLLNVDQATSKSIELKILEGCLIERPGWVRMSIHPTMTNEEAHFICDAIEQVALHHKQWAEDYVYDSPKNEFIHKSAPATEEKIIKKWFEA</sequence>
<keyword evidence="1" id="KW-0663">Pyridoxal phosphate</keyword>
<evidence type="ECO:0000256" key="1">
    <source>
        <dbReference type="ARBA" id="ARBA00022898"/>
    </source>
</evidence>
<dbReference type="GO" id="GO:0008483">
    <property type="term" value="F:transaminase activity"/>
    <property type="evidence" value="ECO:0007669"/>
    <property type="project" value="UniProtKB-KW"/>
</dbReference>
<keyword evidence="4" id="KW-1185">Reference proteome</keyword>
<comment type="caution">
    <text evidence="3">The sequence shown here is derived from an EMBL/GenBank/DDBJ whole genome shotgun (WGS) entry which is preliminary data.</text>
</comment>
<dbReference type="RefSeq" id="WP_344737724.1">
    <property type="nucleotide sequence ID" value="NZ_BAABAY010000001.1"/>
</dbReference>
<accession>A0ABW7N2M9</accession>
<dbReference type="InterPro" id="IPR015421">
    <property type="entry name" value="PyrdxlP-dep_Trfase_major"/>
</dbReference>
<dbReference type="PANTHER" id="PTHR43586:SF8">
    <property type="entry name" value="CYSTEINE DESULFURASE 1, CHLOROPLASTIC"/>
    <property type="match status" value="1"/>
</dbReference>
<reference evidence="3 4" key="1">
    <citation type="submission" date="2024-02" db="EMBL/GenBank/DDBJ databases">
        <title>A Gaetbulibacter species isolated from tidal flats and genomic insights of their niches.</title>
        <authorList>
            <person name="Ye Y."/>
        </authorList>
    </citation>
    <scope>NUCLEOTIDE SEQUENCE [LARGE SCALE GENOMIC DNA]</scope>
    <source>
        <strain evidence="3 4">KYW382</strain>
    </source>
</reference>
<name>A0ABW7N2M9_9FLAO</name>
<dbReference type="Gene3D" id="3.40.640.10">
    <property type="entry name" value="Type I PLP-dependent aspartate aminotransferase-like (Major domain)"/>
    <property type="match status" value="1"/>
</dbReference>
<organism evidence="3 4">
    <name type="scientific">Gaetbulibacter aestuarii</name>
    <dbReference type="NCBI Taxonomy" id="1502358"/>
    <lineage>
        <taxon>Bacteria</taxon>
        <taxon>Pseudomonadati</taxon>
        <taxon>Bacteroidota</taxon>
        <taxon>Flavobacteriia</taxon>
        <taxon>Flavobacteriales</taxon>
        <taxon>Flavobacteriaceae</taxon>
        <taxon>Gaetbulibacter</taxon>
    </lineage>
</organism>
<dbReference type="EMBL" id="JBAWKB010000003">
    <property type="protein sequence ID" value="MFH6772322.1"/>
    <property type="molecule type" value="Genomic_DNA"/>
</dbReference>
<evidence type="ECO:0000313" key="3">
    <source>
        <dbReference type="EMBL" id="MFH6772322.1"/>
    </source>
</evidence>
<dbReference type="SUPFAM" id="SSF53383">
    <property type="entry name" value="PLP-dependent transferases"/>
    <property type="match status" value="1"/>
</dbReference>
<evidence type="ECO:0000313" key="4">
    <source>
        <dbReference type="Proteomes" id="UP001610100"/>
    </source>
</evidence>
<dbReference type="Gene3D" id="3.90.1150.10">
    <property type="entry name" value="Aspartate Aminotransferase, domain 1"/>
    <property type="match status" value="1"/>
</dbReference>